<dbReference type="EMBL" id="CP032694">
    <property type="protein sequence ID" value="AYG60945.1"/>
    <property type="molecule type" value="Genomic_DNA"/>
</dbReference>
<protein>
    <submittedName>
        <fullName evidence="2">Antibiotic resistance protein</fullName>
    </submittedName>
</protein>
<sequence length="241" mass="25862">MKILFVGPTLPDAAEIADPGITLRPPAQKGDIVEALENGANVIGLIDGLFENVAPVWHKEILFALSKGVHVYGAASMGALRAAECAAFGMVGIGRVFEAYASGTVVDDSAVAQIHGPAELGHLPLSEPLVNVQATLRALAETGAISEAEQAVLRARAEAMFFKSLTYRALANTADLPDPARRQEISALLRANAVNQKRIDALELLHAVADCPNERQQPPRDWTFKANSLWHFAFHRLEIAS</sequence>
<dbReference type="Pfam" id="PF07812">
    <property type="entry name" value="TfuA"/>
    <property type="match status" value="1"/>
</dbReference>
<dbReference type="Proteomes" id="UP000282195">
    <property type="component" value="Chromosome"/>
</dbReference>
<keyword evidence="3" id="KW-1185">Reference proteome</keyword>
<dbReference type="OrthoDB" id="118811at2"/>
<dbReference type="KEGG" id="rjg:CCGE525_20600"/>
<reference evidence="2 3" key="1">
    <citation type="submission" date="2018-10" db="EMBL/GenBank/DDBJ databases">
        <title>Rhizobium etli, R. leguminosarum and a new Rhizobium genospecies from Phaseolus dumosus.</title>
        <authorList>
            <person name="Ramirez-Puebla S.T."/>
            <person name="Rogel-Hernandez M.A."/>
            <person name="Guerrero G."/>
            <person name="Ormeno-Orrillo E."/>
            <person name="Martinez-Romero J.C."/>
            <person name="Negrete-Yankelevich S."/>
            <person name="Martinez-Romero E."/>
        </authorList>
    </citation>
    <scope>NUCLEOTIDE SEQUENCE [LARGE SCALE GENOMIC DNA]</scope>
    <source>
        <strain evidence="2 3">CCGE525</strain>
    </source>
</reference>
<proteinExistence type="predicted"/>
<evidence type="ECO:0000313" key="3">
    <source>
        <dbReference type="Proteomes" id="UP000282195"/>
    </source>
</evidence>
<dbReference type="RefSeq" id="WP_120705909.1">
    <property type="nucleotide sequence ID" value="NZ_CP032694.1"/>
</dbReference>
<dbReference type="InterPro" id="IPR012924">
    <property type="entry name" value="TfuA_core"/>
</dbReference>
<dbReference type="AlphaFoldDB" id="A0A387FU46"/>
<gene>
    <name evidence="2" type="ORF">CCGE525_20600</name>
</gene>
<accession>A0A387FU46</accession>
<name>A0A387FU46_9HYPH</name>
<evidence type="ECO:0000259" key="1">
    <source>
        <dbReference type="Pfam" id="PF07812"/>
    </source>
</evidence>
<organism evidence="2 3">
    <name type="scientific">Rhizobium jaguaris</name>
    <dbReference type="NCBI Taxonomy" id="1312183"/>
    <lineage>
        <taxon>Bacteria</taxon>
        <taxon>Pseudomonadati</taxon>
        <taxon>Pseudomonadota</taxon>
        <taxon>Alphaproteobacteria</taxon>
        <taxon>Hyphomicrobiales</taxon>
        <taxon>Rhizobiaceae</taxon>
        <taxon>Rhizobium/Agrobacterium group</taxon>
        <taxon>Rhizobium</taxon>
    </lineage>
</organism>
<evidence type="ECO:0000313" key="2">
    <source>
        <dbReference type="EMBL" id="AYG60945.1"/>
    </source>
</evidence>
<feature type="domain" description="TfuA-like core" evidence="1">
    <location>
        <begin position="47"/>
        <end position="164"/>
    </location>
</feature>